<dbReference type="Proteomes" id="UP000234323">
    <property type="component" value="Unassembled WGS sequence"/>
</dbReference>
<dbReference type="EMBL" id="LLXI01000285">
    <property type="protein sequence ID" value="PKY43925.1"/>
    <property type="molecule type" value="Genomic_DNA"/>
</dbReference>
<dbReference type="InterPro" id="IPR036188">
    <property type="entry name" value="FAD/NAD-bd_sf"/>
</dbReference>
<evidence type="ECO:0000259" key="1">
    <source>
        <dbReference type="Pfam" id="PF01593"/>
    </source>
</evidence>
<organism evidence="2 3">
    <name type="scientific">Rhizophagus irregularis</name>
    <dbReference type="NCBI Taxonomy" id="588596"/>
    <lineage>
        <taxon>Eukaryota</taxon>
        <taxon>Fungi</taxon>
        <taxon>Fungi incertae sedis</taxon>
        <taxon>Mucoromycota</taxon>
        <taxon>Glomeromycotina</taxon>
        <taxon>Glomeromycetes</taxon>
        <taxon>Glomerales</taxon>
        <taxon>Glomeraceae</taxon>
        <taxon>Rhizophagus</taxon>
    </lineage>
</organism>
<dbReference type="Pfam" id="PF01593">
    <property type="entry name" value="Amino_oxidase"/>
    <property type="match status" value="1"/>
</dbReference>
<sequence>MFDMNIIVKIPDFRLAPCCPTEPKVPQPIDQSNGVEFLNSIITVSRGLFAALLLDIAGLKNIEILECQERVGGRVHTESFSDNVTKDKLYGELGDMRLPKGTDGNINKHQMVFDTINYLNEENSKNENNYEKDYKIDLIDFIFTDQNGSIFLQQQTR</sequence>
<name>A0A2I1GBB4_9GLOM</name>
<comment type="caution">
    <text evidence="2">The sequence shown here is derived from an EMBL/GenBank/DDBJ whole genome shotgun (WGS) entry which is preliminary data.</text>
</comment>
<dbReference type="VEuPathDB" id="FungiDB:RhiirFUN_026692"/>
<dbReference type="Gene3D" id="3.50.50.60">
    <property type="entry name" value="FAD/NAD(P)-binding domain"/>
    <property type="match status" value="1"/>
</dbReference>
<accession>A0A2I1GBB4</accession>
<keyword evidence="3" id="KW-1185">Reference proteome</keyword>
<dbReference type="VEuPathDB" id="FungiDB:RhiirA1_453982"/>
<dbReference type="GO" id="GO:0016491">
    <property type="term" value="F:oxidoreductase activity"/>
    <property type="evidence" value="ECO:0007669"/>
    <property type="project" value="InterPro"/>
</dbReference>
<dbReference type="AlphaFoldDB" id="A0A2I1GBB4"/>
<feature type="domain" description="Amine oxidase" evidence="1">
    <location>
        <begin position="47"/>
        <end position="122"/>
    </location>
</feature>
<dbReference type="InterPro" id="IPR002937">
    <property type="entry name" value="Amino_oxidase"/>
</dbReference>
<evidence type="ECO:0000313" key="2">
    <source>
        <dbReference type="EMBL" id="PKY43925.1"/>
    </source>
</evidence>
<evidence type="ECO:0000313" key="3">
    <source>
        <dbReference type="Proteomes" id="UP000234323"/>
    </source>
</evidence>
<dbReference type="Gene3D" id="3.90.660.10">
    <property type="match status" value="1"/>
</dbReference>
<proteinExistence type="predicted"/>
<protein>
    <recommendedName>
        <fullName evidence="1">Amine oxidase domain-containing protein</fullName>
    </recommendedName>
</protein>
<gene>
    <name evidence="2" type="ORF">RhiirA4_458042</name>
</gene>
<dbReference type="VEuPathDB" id="FungiDB:FUN_003366"/>
<reference evidence="2 3" key="1">
    <citation type="submission" date="2015-10" db="EMBL/GenBank/DDBJ databases">
        <title>Genome analyses suggest a sexual origin of heterokaryosis in a supposedly ancient asexual fungus.</title>
        <authorList>
            <person name="Ropars J."/>
            <person name="Sedzielewska K."/>
            <person name="Noel J."/>
            <person name="Charron P."/>
            <person name="Farinelli L."/>
            <person name="Marton T."/>
            <person name="Kruger M."/>
            <person name="Pelin A."/>
            <person name="Brachmann A."/>
            <person name="Corradi N."/>
        </authorList>
    </citation>
    <scope>NUCLEOTIDE SEQUENCE [LARGE SCALE GENOMIC DNA]</scope>
    <source>
        <strain evidence="2 3">A4</strain>
    </source>
</reference>